<dbReference type="AlphaFoldDB" id="A0A0G1PJR5"/>
<gene>
    <name evidence="1" type="ORF">UX09_C0067G0005</name>
</gene>
<accession>A0A0G1PJR5</accession>
<sequence>MAKPGLSGFFHTQDDLDAHQRLAQVTTSLPSRFLRTKFVFYKTRPLASFVLLGDEYGPHVETLHCNISTMPVFVPQHQLLPPPEDGMDITLPGYNW</sequence>
<proteinExistence type="predicted"/>
<dbReference type="Proteomes" id="UP000034354">
    <property type="component" value="Unassembled WGS sequence"/>
</dbReference>
<evidence type="ECO:0000313" key="2">
    <source>
        <dbReference type="Proteomes" id="UP000034354"/>
    </source>
</evidence>
<organism evidence="1 2">
    <name type="scientific">Candidatus Uhrbacteria bacterium GW2011_GWE2_45_35</name>
    <dbReference type="NCBI Taxonomy" id="1618993"/>
    <lineage>
        <taxon>Bacteria</taxon>
        <taxon>Candidatus Uhriibacteriota</taxon>
    </lineage>
</organism>
<reference evidence="1 2" key="1">
    <citation type="journal article" date="2015" name="Nature">
        <title>rRNA introns, odd ribosomes, and small enigmatic genomes across a large radiation of phyla.</title>
        <authorList>
            <person name="Brown C.T."/>
            <person name="Hug L.A."/>
            <person name="Thomas B.C."/>
            <person name="Sharon I."/>
            <person name="Castelle C.J."/>
            <person name="Singh A."/>
            <person name="Wilkins M.J."/>
            <person name="Williams K.H."/>
            <person name="Banfield J.F."/>
        </authorList>
    </citation>
    <scope>NUCLEOTIDE SEQUENCE [LARGE SCALE GENOMIC DNA]</scope>
</reference>
<dbReference type="EMBL" id="LCKW01000067">
    <property type="protein sequence ID" value="KKU05618.1"/>
    <property type="molecule type" value="Genomic_DNA"/>
</dbReference>
<name>A0A0G1PJR5_9BACT</name>
<protein>
    <submittedName>
        <fullName evidence="1">Uncharacterized protein</fullName>
    </submittedName>
</protein>
<comment type="caution">
    <text evidence="1">The sequence shown here is derived from an EMBL/GenBank/DDBJ whole genome shotgun (WGS) entry which is preliminary data.</text>
</comment>
<evidence type="ECO:0000313" key="1">
    <source>
        <dbReference type="EMBL" id="KKU05618.1"/>
    </source>
</evidence>